<dbReference type="PANTHER" id="PTHR43483:SF3">
    <property type="entry name" value="MEMBRANE TRANSPORTER PROTEIN HI_0806-RELATED"/>
    <property type="match status" value="1"/>
</dbReference>
<dbReference type="Proteomes" id="UP000242850">
    <property type="component" value="Unassembled WGS sequence"/>
</dbReference>
<protein>
    <recommendedName>
        <fullName evidence="5">Probable membrane transporter protein</fullName>
    </recommendedName>
</protein>
<gene>
    <name evidence="6" type="ORF">SAMN05660865_00457</name>
</gene>
<dbReference type="InterPro" id="IPR002781">
    <property type="entry name" value="TM_pro_TauE-like"/>
</dbReference>
<dbReference type="EMBL" id="FNUK01000004">
    <property type="protein sequence ID" value="SEF54216.1"/>
    <property type="molecule type" value="Genomic_DNA"/>
</dbReference>
<evidence type="ECO:0000256" key="4">
    <source>
        <dbReference type="ARBA" id="ARBA00023136"/>
    </source>
</evidence>
<name>A0A1H5SUG6_9CLOT</name>
<feature type="transmembrane region" description="Helical" evidence="5">
    <location>
        <begin position="12"/>
        <end position="32"/>
    </location>
</feature>
<feature type="transmembrane region" description="Helical" evidence="5">
    <location>
        <begin position="69"/>
        <end position="88"/>
    </location>
</feature>
<dbReference type="Pfam" id="PF01925">
    <property type="entry name" value="TauE"/>
    <property type="match status" value="1"/>
</dbReference>
<accession>A0A1H5SUG6</accession>
<evidence type="ECO:0000313" key="7">
    <source>
        <dbReference type="Proteomes" id="UP000242850"/>
    </source>
</evidence>
<evidence type="ECO:0000256" key="5">
    <source>
        <dbReference type="RuleBase" id="RU363041"/>
    </source>
</evidence>
<organism evidence="6 7">
    <name type="scientific">Caloramator fervidus</name>
    <dbReference type="NCBI Taxonomy" id="29344"/>
    <lineage>
        <taxon>Bacteria</taxon>
        <taxon>Bacillati</taxon>
        <taxon>Bacillota</taxon>
        <taxon>Clostridia</taxon>
        <taxon>Eubacteriales</taxon>
        <taxon>Clostridiaceae</taxon>
        <taxon>Caloramator</taxon>
    </lineage>
</organism>
<keyword evidence="5" id="KW-1003">Cell membrane</keyword>
<evidence type="ECO:0000256" key="1">
    <source>
        <dbReference type="ARBA" id="ARBA00004141"/>
    </source>
</evidence>
<feature type="transmembrane region" description="Helical" evidence="5">
    <location>
        <begin position="38"/>
        <end position="57"/>
    </location>
</feature>
<dbReference type="GO" id="GO:0005886">
    <property type="term" value="C:plasma membrane"/>
    <property type="evidence" value="ECO:0007669"/>
    <property type="project" value="UniProtKB-SubCell"/>
</dbReference>
<keyword evidence="3 5" id="KW-1133">Transmembrane helix</keyword>
<keyword evidence="4 5" id="KW-0472">Membrane</keyword>
<sequence length="124" mass="13609">MIIFIVSLISGIISGMGIGGGTILIPALIIFFNIKQHIAQSTNLIIFIPTSIVALYFHTKQGNVVKDVLKNLIIFGIIGSIIGSFLAVSIKSDMLKKMFGIFLLIMGAYEIYLSKKEKAHPKQR</sequence>
<comment type="similarity">
    <text evidence="5">Belongs to the 4-toluene sulfonate uptake permease (TSUP) (TC 2.A.102) family.</text>
</comment>
<comment type="subcellular location">
    <subcellularLocation>
        <location evidence="5">Cell membrane</location>
        <topology evidence="5">Multi-pass membrane protein</topology>
    </subcellularLocation>
    <subcellularLocation>
        <location evidence="1">Membrane</location>
        <topology evidence="1">Multi-pass membrane protein</topology>
    </subcellularLocation>
</comment>
<dbReference type="RefSeq" id="WP_103895471.1">
    <property type="nucleotide sequence ID" value="NZ_FNUK01000004.1"/>
</dbReference>
<dbReference type="OrthoDB" id="25340at2"/>
<feature type="transmembrane region" description="Helical" evidence="5">
    <location>
        <begin position="94"/>
        <end position="114"/>
    </location>
</feature>
<reference evidence="7" key="1">
    <citation type="submission" date="2016-10" db="EMBL/GenBank/DDBJ databases">
        <authorList>
            <person name="Varghese N."/>
            <person name="Submissions S."/>
        </authorList>
    </citation>
    <scope>NUCLEOTIDE SEQUENCE [LARGE SCALE GENOMIC DNA]</scope>
    <source>
        <strain evidence="7">DSM 5463</strain>
    </source>
</reference>
<proteinExistence type="inferred from homology"/>
<dbReference type="AlphaFoldDB" id="A0A1H5SUG6"/>
<dbReference type="PANTHER" id="PTHR43483">
    <property type="entry name" value="MEMBRANE TRANSPORTER PROTEIN HI_0806-RELATED"/>
    <property type="match status" value="1"/>
</dbReference>
<evidence type="ECO:0000256" key="3">
    <source>
        <dbReference type="ARBA" id="ARBA00022989"/>
    </source>
</evidence>
<keyword evidence="7" id="KW-1185">Reference proteome</keyword>
<keyword evidence="2 5" id="KW-0812">Transmembrane</keyword>
<evidence type="ECO:0000313" key="6">
    <source>
        <dbReference type="EMBL" id="SEF54216.1"/>
    </source>
</evidence>
<evidence type="ECO:0000256" key="2">
    <source>
        <dbReference type="ARBA" id="ARBA00022692"/>
    </source>
</evidence>